<dbReference type="EMBL" id="ARZX01000027">
    <property type="protein sequence ID" value="EWH11458.1"/>
    <property type="molecule type" value="Genomic_DNA"/>
</dbReference>
<reference evidence="8 9" key="1">
    <citation type="journal article" date="2014" name="Genome Announc.">
        <title>Draft Genome Sequence of the Carrageenan-Degrading Bacterium Cellulophaga sp. Strain KL-A, Isolated from Decaying Marine Algae.</title>
        <authorList>
            <person name="Shan D."/>
            <person name="Ying J."/>
            <person name="Li X."/>
            <person name="Gao Z."/>
            <person name="Wei G."/>
            <person name="Shao Z."/>
        </authorList>
    </citation>
    <scope>NUCLEOTIDE SEQUENCE [LARGE SCALE GENOMIC DNA]</scope>
    <source>
        <strain evidence="8 9">KL-A</strain>
    </source>
</reference>
<keyword evidence="9" id="KW-1185">Reference proteome</keyword>
<dbReference type="InterPro" id="IPR037146">
    <property type="entry name" value="Colicin/pyocin_DNase_dom_sf"/>
</dbReference>
<keyword evidence="3" id="KW-0540">Nuclease</keyword>
<comment type="similarity">
    <text evidence="1">Belongs to the colicin/pyosin nuclease family.</text>
</comment>
<evidence type="ECO:0000256" key="6">
    <source>
        <dbReference type="ARBA" id="ARBA00023022"/>
    </source>
</evidence>
<gene>
    <name evidence="8" type="ORF">KLA_15715</name>
</gene>
<evidence type="ECO:0000313" key="9">
    <source>
        <dbReference type="Proteomes" id="UP000019275"/>
    </source>
</evidence>
<dbReference type="Gene3D" id="3.90.540.10">
    <property type="entry name" value="Colicin/pyocin, DNase domain"/>
    <property type="match status" value="1"/>
</dbReference>
<proteinExistence type="inferred from homology"/>
<evidence type="ECO:0000313" key="8">
    <source>
        <dbReference type="EMBL" id="EWH11458.1"/>
    </source>
</evidence>
<keyword evidence="4" id="KW-0255">Endonuclease</keyword>
<name>A0ABN0RK59_9FLAO</name>
<keyword evidence="5" id="KW-0378">Hydrolase</keyword>
<evidence type="ECO:0000256" key="7">
    <source>
        <dbReference type="ARBA" id="ARBA00023048"/>
    </source>
</evidence>
<evidence type="ECO:0000256" key="4">
    <source>
        <dbReference type="ARBA" id="ARBA00022759"/>
    </source>
</evidence>
<dbReference type="SUPFAM" id="SSF54060">
    <property type="entry name" value="His-Me finger endonucleases"/>
    <property type="match status" value="1"/>
</dbReference>
<accession>A0ABN0RK59</accession>
<sequence length="134" mass="15481">MEGNNPNFYGYVFDSNSQVDVFGLECWGTARKKFWKQEAIDNAHLYSQRNLDRMLKGKAPKMKVKIFHHKTQTFKTKNVSMELHHTSLPQRGAGDVAHQSWNLTKATPWGHASMDPYRHTGYDLVKIIKGTNSW</sequence>
<evidence type="ECO:0000256" key="5">
    <source>
        <dbReference type="ARBA" id="ARBA00022801"/>
    </source>
</evidence>
<organism evidence="8 9">
    <name type="scientific">Cellulophaga geojensis KL-A</name>
    <dbReference type="NCBI Taxonomy" id="1328323"/>
    <lineage>
        <taxon>Bacteria</taxon>
        <taxon>Pseudomonadati</taxon>
        <taxon>Bacteroidota</taxon>
        <taxon>Flavobacteriia</taxon>
        <taxon>Flavobacteriales</taxon>
        <taxon>Flavobacteriaceae</taxon>
        <taxon>Cellulophaga</taxon>
    </lineage>
</organism>
<evidence type="ECO:0000256" key="2">
    <source>
        <dbReference type="ARBA" id="ARBA00022529"/>
    </source>
</evidence>
<dbReference type="InterPro" id="IPR044925">
    <property type="entry name" value="His-Me_finger_sf"/>
</dbReference>
<comment type="caution">
    <text evidence="8">The sequence shown here is derived from an EMBL/GenBank/DDBJ whole genome shotgun (WGS) entry which is preliminary data.</text>
</comment>
<evidence type="ECO:0000256" key="3">
    <source>
        <dbReference type="ARBA" id="ARBA00022722"/>
    </source>
</evidence>
<dbReference type="Proteomes" id="UP000019275">
    <property type="component" value="Unassembled WGS sequence"/>
</dbReference>
<keyword evidence="6" id="KW-0044">Antibiotic</keyword>
<keyword evidence="2" id="KW-0929">Antimicrobial</keyword>
<protein>
    <submittedName>
        <fullName evidence="8">YD repeat-containing protein</fullName>
    </submittedName>
</protein>
<keyword evidence="7" id="KW-0078">Bacteriocin</keyword>
<evidence type="ECO:0000256" key="1">
    <source>
        <dbReference type="ARBA" id="ARBA00006811"/>
    </source>
</evidence>